<feature type="transmembrane region" description="Helical" evidence="6">
    <location>
        <begin position="444"/>
        <end position="465"/>
    </location>
</feature>
<accession>A0ABR3YDN8</accession>
<feature type="region of interest" description="Disordered" evidence="5">
    <location>
        <begin position="487"/>
        <end position="515"/>
    </location>
</feature>
<evidence type="ECO:0000313" key="8">
    <source>
        <dbReference type="EMBL" id="KAL1886080.1"/>
    </source>
</evidence>
<dbReference type="InterPro" id="IPR036259">
    <property type="entry name" value="MFS_trans_sf"/>
</dbReference>
<protein>
    <recommendedName>
        <fullName evidence="7">Major facilitator superfamily (MFS) profile domain-containing protein</fullName>
    </recommendedName>
</protein>
<evidence type="ECO:0000256" key="4">
    <source>
        <dbReference type="ARBA" id="ARBA00023136"/>
    </source>
</evidence>
<dbReference type="PANTHER" id="PTHR23508:SF9">
    <property type="entry name" value="CARBOXYLIC ACID TRANSPORT PROTEIN (AFU_ORTHOLOGUE AFUA_2G09450)"/>
    <property type="match status" value="1"/>
</dbReference>
<gene>
    <name evidence="8" type="ORF">Plec18167_000006</name>
</gene>
<comment type="caution">
    <text evidence="8">The sequence shown here is derived from an EMBL/GenBank/DDBJ whole genome shotgun (WGS) entry which is preliminary data.</text>
</comment>
<dbReference type="SUPFAM" id="SSF103473">
    <property type="entry name" value="MFS general substrate transporter"/>
    <property type="match status" value="1"/>
</dbReference>
<feature type="transmembrane region" description="Helical" evidence="6">
    <location>
        <begin position="347"/>
        <end position="365"/>
    </location>
</feature>
<dbReference type="Gene3D" id="1.20.1250.20">
    <property type="entry name" value="MFS general substrate transporter like domains"/>
    <property type="match status" value="2"/>
</dbReference>
<evidence type="ECO:0000256" key="1">
    <source>
        <dbReference type="ARBA" id="ARBA00004141"/>
    </source>
</evidence>
<keyword evidence="3 6" id="KW-1133">Transmembrane helix</keyword>
<feature type="transmembrane region" description="Helical" evidence="6">
    <location>
        <begin position="160"/>
        <end position="179"/>
    </location>
</feature>
<feature type="transmembrane region" description="Helical" evidence="6">
    <location>
        <begin position="191"/>
        <end position="214"/>
    </location>
</feature>
<keyword evidence="4 6" id="KW-0472">Membrane</keyword>
<keyword evidence="9" id="KW-1185">Reference proteome</keyword>
<evidence type="ECO:0000256" key="5">
    <source>
        <dbReference type="SAM" id="MobiDB-lite"/>
    </source>
</evidence>
<dbReference type="Proteomes" id="UP001583193">
    <property type="component" value="Unassembled WGS sequence"/>
</dbReference>
<feature type="domain" description="Major facilitator superfamily (MFS) profile" evidence="7">
    <location>
        <begin position="69"/>
        <end position="470"/>
    </location>
</feature>
<reference evidence="8 9" key="1">
    <citation type="journal article" date="2024" name="IMA Fungus">
        <title>IMA Genome - F19 : A genome assembly and annotation guide to empower mycologists, including annotated draft genome sequences of Ceratocystis pirilliformis, Diaporthe australafricana, Fusarium ophioides, Paecilomyces lecythidis, and Sporothrix stenoceras.</title>
        <authorList>
            <person name="Aylward J."/>
            <person name="Wilson A.M."/>
            <person name="Visagie C.M."/>
            <person name="Spraker J."/>
            <person name="Barnes I."/>
            <person name="Buitendag C."/>
            <person name="Ceriani C."/>
            <person name="Del Mar Angel L."/>
            <person name="du Plessis D."/>
            <person name="Fuchs T."/>
            <person name="Gasser K."/>
            <person name="Kramer D."/>
            <person name="Li W."/>
            <person name="Munsamy K."/>
            <person name="Piso A."/>
            <person name="Price J.L."/>
            <person name="Sonnekus B."/>
            <person name="Thomas C."/>
            <person name="van der Nest A."/>
            <person name="van Dijk A."/>
            <person name="van Heerden A."/>
            <person name="van Vuuren N."/>
            <person name="Yilmaz N."/>
            <person name="Duong T.A."/>
            <person name="van der Merwe N.A."/>
            <person name="Wingfield M.J."/>
            <person name="Wingfield B.D."/>
        </authorList>
    </citation>
    <scope>NUCLEOTIDE SEQUENCE [LARGE SCALE GENOMIC DNA]</scope>
    <source>
        <strain evidence="8 9">CMW 18167</strain>
    </source>
</reference>
<evidence type="ECO:0000313" key="9">
    <source>
        <dbReference type="Proteomes" id="UP001583193"/>
    </source>
</evidence>
<dbReference type="PANTHER" id="PTHR23508">
    <property type="entry name" value="CARBOXYLIC ACID TRANSPORTER PROTEIN HOMOLOG"/>
    <property type="match status" value="1"/>
</dbReference>
<dbReference type="InterPro" id="IPR011701">
    <property type="entry name" value="MFS"/>
</dbReference>
<sequence>MTAHIAGAEVPVVKGTWATAKQSFSDLFIWKQRLAVIDNGHVTTEWRSPEKLSYPRALLGQLTCRDWAIFVVSLSAWIISSFDLHGVGIQTTKLARHFGETEDTISDSIDLTLLLRPVGAIVFGLIGDKFGRKWPIAINLFILGVLQIGTLNSTSFTQFVIVRFLFGIFIGGVYGNAISMALENCPLNARGLMSGIVQQGFSTGFVIAACINLIVGEDTGPWETIFWIGAGFSIGVAALQMIAPESSLYVKSNGGDNQEAHHSTRILGIDTDAFVRDWRLFFYCTILMALFNYCHNFSHDSYKAFVMTKKGLDEADASHTSIITRVGGCLGGGATGYLSQWLGRRRAIILMVLLGTILIPAWIIPDERIGLSISGCLMQFFLQGAWGVIPIYLSELSPPGIRSTFVGLTSQLGSVVASPSARIIRAIAERHHTSKPDGSDVPAYGPAMALATAVVAISIVAITAVGPENRGCRFGVDVAFVERTTSIQSQETGNDPMSEKQVTDVDTIVPSRNVP</sequence>
<dbReference type="InterPro" id="IPR020846">
    <property type="entry name" value="MFS_dom"/>
</dbReference>
<organism evidence="8 9">
    <name type="scientific">Paecilomyces lecythidis</name>
    <dbReference type="NCBI Taxonomy" id="3004212"/>
    <lineage>
        <taxon>Eukaryota</taxon>
        <taxon>Fungi</taxon>
        <taxon>Dikarya</taxon>
        <taxon>Ascomycota</taxon>
        <taxon>Pezizomycotina</taxon>
        <taxon>Eurotiomycetes</taxon>
        <taxon>Eurotiomycetidae</taxon>
        <taxon>Eurotiales</taxon>
        <taxon>Thermoascaceae</taxon>
        <taxon>Paecilomyces</taxon>
    </lineage>
</organism>
<feature type="transmembrane region" description="Helical" evidence="6">
    <location>
        <begin position="134"/>
        <end position="154"/>
    </location>
</feature>
<evidence type="ECO:0000256" key="6">
    <source>
        <dbReference type="SAM" id="Phobius"/>
    </source>
</evidence>
<evidence type="ECO:0000256" key="3">
    <source>
        <dbReference type="ARBA" id="ARBA00022989"/>
    </source>
</evidence>
<dbReference type="Pfam" id="PF07690">
    <property type="entry name" value="MFS_1"/>
    <property type="match status" value="1"/>
</dbReference>
<dbReference type="EMBL" id="JAVDPF010000001">
    <property type="protein sequence ID" value="KAL1886080.1"/>
    <property type="molecule type" value="Genomic_DNA"/>
</dbReference>
<keyword evidence="2 6" id="KW-0812">Transmembrane</keyword>
<name>A0ABR3YDN8_9EURO</name>
<evidence type="ECO:0000256" key="2">
    <source>
        <dbReference type="ARBA" id="ARBA00022692"/>
    </source>
</evidence>
<evidence type="ECO:0000259" key="7">
    <source>
        <dbReference type="PROSITE" id="PS50850"/>
    </source>
</evidence>
<feature type="transmembrane region" description="Helical" evidence="6">
    <location>
        <begin position="67"/>
        <end position="89"/>
    </location>
</feature>
<feature type="transmembrane region" description="Helical" evidence="6">
    <location>
        <begin position="226"/>
        <end position="243"/>
    </location>
</feature>
<proteinExistence type="predicted"/>
<dbReference type="PROSITE" id="PS50850">
    <property type="entry name" value="MFS"/>
    <property type="match status" value="1"/>
</dbReference>
<comment type="subcellular location">
    <subcellularLocation>
        <location evidence="1">Membrane</location>
        <topology evidence="1">Multi-pass membrane protein</topology>
    </subcellularLocation>
</comment>
<dbReference type="CDD" id="cd17316">
    <property type="entry name" value="MFS_SV2_like"/>
    <property type="match status" value="1"/>
</dbReference>